<name>A0A0P6X9B2_9CHLR</name>
<protein>
    <submittedName>
        <fullName evidence="1">Uncharacterized protein</fullName>
    </submittedName>
</protein>
<evidence type="ECO:0000313" key="2">
    <source>
        <dbReference type="Proteomes" id="UP000050514"/>
    </source>
</evidence>
<sequence>MACDESFRRKITQQEGFLFDRKAYVKLWDNRLKAEFIKDIIALANTSRFTGKESELILGVTDDGAIYGIDQMINRDVRGDYATFFL</sequence>
<keyword evidence="2" id="KW-1185">Reference proteome</keyword>
<dbReference type="STRING" id="360411.AC812_05965"/>
<gene>
    <name evidence="1" type="ORF">AC812_05965</name>
</gene>
<dbReference type="AlphaFoldDB" id="A0A0P6X9B2"/>
<evidence type="ECO:0000313" key="1">
    <source>
        <dbReference type="EMBL" id="KPL76231.1"/>
    </source>
</evidence>
<accession>A0A0P6X9B2</accession>
<dbReference type="RefSeq" id="WP_061919106.1">
    <property type="nucleotide sequence ID" value="NZ_DF967971.1"/>
</dbReference>
<reference evidence="1 2" key="1">
    <citation type="submission" date="2015-07" db="EMBL/GenBank/DDBJ databases">
        <title>Draft genome of Bellilinea caldifistulae DSM 17877.</title>
        <authorList>
            <person name="Hemp J."/>
            <person name="Ward L.M."/>
            <person name="Pace L.A."/>
            <person name="Fischer W.W."/>
        </authorList>
    </citation>
    <scope>NUCLEOTIDE SEQUENCE [LARGE SCALE GENOMIC DNA]</scope>
    <source>
        <strain evidence="1 2">GOMI-1</strain>
    </source>
</reference>
<comment type="caution">
    <text evidence="1">The sequence shown here is derived from an EMBL/GenBank/DDBJ whole genome shotgun (WGS) entry which is preliminary data.</text>
</comment>
<dbReference type="EMBL" id="LGHJ01000012">
    <property type="protein sequence ID" value="KPL76231.1"/>
    <property type="molecule type" value="Genomic_DNA"/>
</dbReference>
<dbReference type="Proteomes" id="UP000050514">
    <property type="component" value="Unassembled WGS sequence"/>
</dbReference>
<proteinExistence type="predicted"/>
<organism evidence="1 2">
    <name type="scientific">Bellilinea caldifistulae</name>
    <dbReference type="NCBI Taxonomy" id="360411"/>
    <lineage>
        <taxon>Bacteria</taxon>
        <taxon>Bacillati</taxon>
        <taxon>Chloroflexota</taxon>
        <taxon>Anaerolineae</taxon>
        <taxon>Anaerolineales</taxon>
        <taxon>Anaerolineaceae</taxon>
        <taxon>Bellilinea</taxon>
    </lineage>
</organism>